<dbReference type="InterPro" id="IPR013785">
    <property type="entry name" value="Aldolase_TIM"/>
</dbReference>
<dbReference type="PANTHER" id="PTHR42966:SF1">
    <property type="entry name" value="SIALIC ACID SYNTHASE"/>
    <property type="match status" value="1"/>
</dbReference>
<dbReference type="Proteomes" id="UP000032247">
    <property type="component" value="Unassembled WGS sequence"/>
</dbReference>
<dbReference type="Pfam" id="PF08666">
    <property type="entry name" value="SAF"/>
    <property type="match status" value="1"/>
</dbReference>
<dbReference type="Gene3D" id="3.20.20.70">
    <property type="entry name" value="Aldolase class I"/>
    <property type="match status" value="1"/>
</dbReference>
<dbReference type="PANTHER" id="PTHR42966">
    <property type="entry name" value="N-ACETYLNEURAMINATE SYNTHASE"/>
    <property type="match status" value="1"/>
</dbReference>
<dbReference type="Pfam" id="PF03102">
    <property type="entry name" value="NeuB"/>
    <property type="match status" value="1"/>
</dbReference>
<name>A0A0D1KJ51_BACIU</name>
<protein>
    <submittedName>
        <fullName evidence="2">Phosphoenolpyruvate-sugar pyruvyl transferase</fullName>
    </submittedName>
</protein>
<dbReference type="CDD" id="cd11615">
    <property type="entry name" value="SAF_NeuB_like"/>
    <property type="match status" value="1"/>
</dbReference>
<dbReference type="InterPro" id="IPR057736">
    <property type="entry name" value="SAF_PseI/NeuA/NeuB"/>
</dbReference>
<dbReference type="PROSITE" id="PS50844">
    <property type="entry name" value="AFP_LIKE"/>
    <property type="match status" value="1"/>
</dbReference>
<proteinExistence type="predicted"/>
<evidence type="ECO:0000259" key="1">
    <source>
        <dbReference type="PROSITE" id="PS50844"/>
    </source>
</evidence>
<dbReference type="SUPFAM" id="SSF51569">
    <property type="entry name" value="Aldolase"/>
    <property type="match status" value="1"/>
</dbReference>
<evidence type="ECO:0000313" key="2">
    <source>
        <dbReference type="EMBL" id="KIU06127.1"/>
    </source>
</evidence>
<dbReference type="PATRIC" id="fig|1423.173.peg.4671"/>
<dbReference type="EMBL" id="JXBC01000013">
    <property type="protein sequence ID" value="KIU06127.1"/>
    <property type="molecule type" value="Genomic_DNA"/>
</dbReference>
<dbReference type="InterPro" id="IPR013974">
    <property type="entry name" value="SAF"/>
</dbReference>
<comment type="caution">
    <text evidence="2">The sequence shown here is derived from an EMBL/GenBank/DDBJ whole genome shotgun (WGS) entry which is preliminary data.</text>
</comment>
<sequence>MAAFQIANKTVGKDAPVFIIAEAGINHDGKLDQAFALIDAAAEAGADAVKFQMFQADRMYQKDPGLYKTAAGKDVSIFSLVQSMEMPAEWILPLLDYCREKQVIFLSTVCDEGSADLLQSTSPSAFKIASYEINHLPLLKYVARLNRPMIFSTAGAEISDVHEAWRTIRAEGNNQIAIMHCVAKYPAPPEYSNLSVLPMLAAAFPEAVIGFSDHSEHPTEAPCAAVRLGAKLIEKHFTIDKNLPGADHSFALNPDELKEMVDGIRKTEAELKQGITMPVSEKLLGSSYKTTTSIEGEIRNFAYRGIFTTAPIQKGEAFSEDNIAVLRPGQKPQGLHPRFFELLTSGVRAVRDIPADTGIVWDDILLKDSPFHE</sequence>
<dbReference type="GO" id="GO:0016051">
    <property type="term" value="P:carbohydrate biosynthetic process"/>
    <property type="evidence" value="ECO:0007669"/>
    <property type="project" value="InterPro"/>
</dbReference>
<reference evidence="2 3" key="1">
    <citation type="submission" date="2014-12" db="EMBL/GenBank/DDBJ databases">
        <title>Comparative genome analysis of Bacillus coagulans HM-08, Clostridium butyricum HM-68, Bacillus subtilis HM-66 and Bacillus licheniformis BL-09.</title>
        <authorList>
            <person name="Zhang H."/>
        </authorList>
    </citation>
    <scope>NUCLEOTIDE SEQUENCE [LARGE SCALE GENOMIC DNA]</scope>
    <source>
        <strain evidence="2 3">HM-66</strain>
    </source>
</reference>
<accession>A0A0D1KJ51</accession>
<evidence type="ECO:0000313" key="3">
    <source>
        <dbReference type="Proteomes" id="UP000032247"/>
    </source>
</evidence>
<dbReference type="InterPro" id="IPR036732">
    <property type="entry name" value="AFP_Neu5c_C_sf"/>
</dbReference>
<dbReference type="SMART" id="SM00858">
    <property type="entry name" value="SAF"/>
    <property type="match status" value="1"/>
</dbReference>
<dbReference type="InterPro" id="IPR051690">
    <property type="entry name" value="PseI-like"/>
</dbReference>
<gene>
    <name evidence="2" type="ORF">SC09_contig4orf01157</name>
</gene>
<dbReference type="SUPFAM" id="SSF51269">
    <property type="entry name" value="AFP III-like domain"/>
    <property type="match status" value="1"/>
</dbReference>
<organism evidence="2 3">
    <name type="scientific">Bacillus subtilis</name>
    <dbReference type="NCBI Taxonomy" id="1423"/>
    <lineage>
        <taxon>Bacteria</taxon>
        <taxon>Bacillati</taxon>
        <taxon>Bacillota</taxon>
        <taxon>Bacilli</taxon>
        <taxon>Bacillales</taxon>
        <taxon>Bacillaceae</taxon>
        <taxon>Bacillus</taxon>
    </lineage>
</organism>
<dbReference type="InterPro" id="IPR013132">
    <property type="entry name" value="PseI/NeuA/B-like_N"/>
</dbReference>
<dbReference type="AlphaFoldDB" id="A0A0D1KJ51"/>
<keyword evidence="2" id="KW-0808">Transferase</keyword>
<keyword evidence="2" id="KW-0670">Pyruvate</keyword>
<dbReference type="Gene3D" id="3.90.1210.10">
    <property type="entry name" value="Antifreeze-like/N-acetylneuraminic acid synthase C-terminal domain"/>
    <property type="match status" value="1"/>
</dbReference>
<dbReference type="GO" id="GO:0047444">
    <property type="term" value="F:N-acylneuraminate-9-phosphate synthase activity"/>
    <property type="evidence" value="ECO:0007669"/>
    <property type="project" value="TreeGrafter"/>
</dbReference>
<dbReference type="InterPro" id="IPR006190">
    <property type="entry name" value="SAF_AFP_Neu5Ac"/>
</dbReference>
<feature type="domain" description="AFP-like" evidence="1">
    <location>
        <begin position="305"/>
        <end position="367"/>
    </location>
</feature>